<dbReference type="RefSeq" id="WP_267776049.1">
    <property type="nucleotide sequence ID" value="NZ_JAPNKE010000002.1"/>
</dbReference>
<sequence>MSTATPWRFDPQRSLPADGDAVTQKVELVDFDADGHVDLVFANSRGDADGDAADAQLNQLVRNEAGQAFVEQAGVFAEPDNAYVIKAADVDEDGDPDLVVGVNFGGQSYVLLNEDGTFVRHELSPGESLSIGDLELGDVDLDGDLDIIATDWGEHAPFGEAGDLGGPLRLWAGDGEGGFVEAGSQLPMGVENLVSWSLDLELFDFDDDFDLDVMVASRGPGPAVVLLNDGTGVFSSHQVPALADQVLAALSSIDLDGDGLLDVLTLQDAPGGGRNSVLRNDGHGDFLANPGPYWGPADNPVKLDFDAATLDFENDGTPDVVVTGLRWGMLDVNTRLLLNSGVALTTAAAADGAAFPVVPELAQSFGLQLADLDHDGRDDAVVAVRDELQRNAVLFGSDDPQDGVPPDTTPPRIGVPQLFSLSVHNRERVTYRARVDDAKVPSRWHDFRFDPQLAAYNLTEDALTAHRRRLPYVEFAFGLEADELIALADDDPNKQIAPGVWFGEALWRFSFTIPDIGPEPTGALRWRICAVDAAGNKGCGPVYGASVLPPDTCGDGVVDPWERCDDPEDPSCISCAAVCGDCICEPLELDASCPVDCSVGEGGPATNIPPPGMCVATMSVGLARIWAVRRTVCLRRRTVRCGRGGGLLGGLYQMYGLGLRRHGHHWRGGDLRRCDASRRVRLSGNTRGRRDRADDGLARASPATLAR</sequence>
<name>A0A9X3J3Z0_9BACT</name>
<reference evidence="3" key="1">
    <citation type="submission" date="2022-11" db="EMBL/GenBank/DDBJ databases">
        <title>Minimal conservation of predation-associated metabolite biosynthetic gene clusters underscores biosynthetic potential of Myxococcota including descriptions for ten novel species: Archangium lansinium sp. nov., Myxococcus landrumus sp. nov., Nannocystis bai.</title>
        <authorList>
            <person name="Ahearne A."/>
            <person name="Stevens C."/>
            <person name="Phillips K."/>
        </authorList>
    </citation>
    <scope>NUCLEOTIDE SEQUENCE</scope>
    <source>
        <strain evidence="3">Na p29</strain>
    </source>
</reference>
<protein>
    <submittedName>
        <fullName evidence="3">VCBS repeat-containing protein</fullName>
    </submittedName>
</protein>
<dbReference type="AlphaFoldDB" id="A0A9X3J3Z0"/>
<dbReference type="PANTHER" id="PTHR46580">
    <property type="entry name" value="SENSOR KINASE-RELATED"/>
    <property type="match status" value="1"/>
</dbReference>
<evidence type="ECO:0000256" key="2">
    <source>
        <dbReference type="SAM" id="MobiDB-lite"/>
    </source>
</evidence>
<dbReference type="EMBL" id="JAPNKE010000002">
    <property type="protein sequence ID" value="MCY1012583.1"/>
    <property type="molecule type" value="Genomic_DNA"/>
</dbReference>
<evidence type="ECO:0000313" key="4">
    <source>
        <dbReference type="Proteomes" id="UP001150924"/>
    </source>
</evidence>
<dbReference type="InterPro" id="IPR028994">
    <property type="entry name" value="Integrin_alpha_N"/>
</dbReference>
<comment type="caution">
    <text evidence="3">The sequence shown here is derived from an EMBL/GenBank/DDBJ whole genome shotgun (WGS) entry which is preliminary data.</text>
</comment>
<evidence type="ECO:0000313" key="3">
    <source>
        <dbReference type="EMBL" id="MCY1012583.1"/>
    </source>
</evidence>
<accession>A0A9X3J3Z0</accession>
<gene>
    <name evidence="3" type="ORF">OV079_45045</name>
</gene>
<proteinExistence type="predicted"/>
<dbReference type="Proteomes" id="UP001150924">
    <property type="component" value="Unassembled WGS sequence"/>
</dbReference>
<dbReference type="Pfam" id="PF13517">
    <property type="entry name" value="FG-GAP_3"/>
    <property type="match status" value="2"/>
</dbReference>
<keyword evidence="1" id="KW-0732">Signal</keyword>
<dbReference type="SUPFAM" id="SSF69318">
    <property type="entry name" value="Integrin alpha N-terminal domain"/>
    <property type="match status" value="2"/>
</dbReference>
<feature type="region of interest" description="Disordered" evidence="2">
    <location>
        <begin position="684"/>
        <end position="707"/>
    </location>
</feature>
<evidence type="ECO:0000256" key="1">
    <source>
        <dbReference type="ARBA" id="ARBA00022729"/>
    </source>
</evidence>
<dbReference type="PANTHER" id="PTHR46580:SF4">
    <property type="entry name" value="ATP_GTP-BINDING PROTEIN"/>
    <property type="match status" value="1"/>
</dbReference>
<dbReference type="Gene3D" id="2.130.10.130">
    <property type="entry name" value="Integrin alpha, N-terminal"/>
    <property type="match status" value="2"/>
</dbReference>
<dbReference type="InterPro" id="IPR013517">
    <property type="entry name" value="FG-GAP"/>
</dbReference>
<keyword evidence="4" id="KW-1185">Reference proteome</keyword>
<organism evidence="3 4">
    <name type="scientific">Nannocystis pusilla</name>
    <dbReference type="NCBI Taxonomy" id="889268"/>
    <lineage>
        <taxon>Bacteria</taxon>
        <taxon>Pseudomonadati</taxon>
        <taxon>Myxococcota</taxon>
        <taxon>Polyangia</taxon>
        <taxon>Nannocystales</taxon>
        <taxon>Nannocystaceae</taxon>
        <taxon>Nannocystis</taxon>
    </lineage>
</organism>